<dbReference type="CDD" id="cd04489">
    <property type="entry name" value="ExoVII_LU_OBF"/>
    <property type="match status" value="1"/>
</dbReference>
<dbReference type="GO" id="GO:0006308">
    <property type="term" value="P:DNA catabolic process"/>
    <property type="evidence" value="ECO:0007669"/>
    <property type="project" value="UniProtKB-UniRule"/>
</dbReference>
<dbReference type="InterPro" id="IPR025824">
    <property type="entry name" value="OB-fold_nuc-bd_dom"/>
</dbReference>
<dbReference type="NCBIfam" id="TIGR00237">
    <property type="entry name" value="xseA"/>
    <property type="match status" value="1"/>
</dbReference>
<dbReference type="eggNOG" id="COG1570">
    <property type="taxonomic scope" value="Bacteria"/>
</dbReference>
<keyword evidence="3 5" id="KW-0378">Hydrolase</keyword>
<evidence type="ECO:0000256" key="4">
    <source>
        <dbReference type="ARBA" id="ARBA00022839"/>
    </source>
</evidence>
<feature type="domain" description="OB-fold nucleic acid binding" evidence="8">
    <location>
        <begin position="30"/>
        <end position="124"/>
    </location>
</feature>
<dbReference type="Proteomes" id="UP000005435">
    <property type="component" value="Chromosome"/>
</dbReference>
<dbReference type="Pfam" id="PF13742">
    <property type="entry name" value="tRNA_anti_2"/>
    <property type="match status" value="1"/>
</dbReference>
<comment type="similarity">
    <text evidence="5 6">Belongs to the XseA family.</text>
</comment>
<accession>G8LW56</accession>
<comment type="subcellular location">
    <subcellularLocation>
        <location evidence="5 6">Cytoplasm</location>
    </subcellularLocation>
</comment>
<dbReference type="GO" id="GO:0009318">
    <property type="term" value="C:exodeoxyribonuclease VII complex"/>
    <property type="evidence" value="ECO:0007669"/>
    <property type="project" value="UniProtKB-UniRule"/>
</dbReference>
<evidence type="ECO:0000313" key="10">
    <source>
        <dbReference type="Proteomes" id="UP000005435"/>
    </source>
</evidence>
<dbReference type="HOGENOM" id="CLU_023625_3_1_9"/>
<dbReference type="GO" id="GO:0003676">
    <property type="term" value="F:nucleic acid binding"/>
    <property type="evidence" value="ECO:0007669"/>
    <property type="project" value="InterPro"/>
</dbReference>
<reference evidence="10" key="1">
    <citation type="submission" date="2011-12" db="EMBL/GenBank/DDBJ databases">
        <title>Complete sequence of Clostridium clariflavum DSM 19732.</title>
        <authorList>
            <consortium name="US DOE Joint Genome Institute"/>
            <person name="Lucas S."/>
            <person name="Han J."/>
            <person name="Lapidus A."/>
            <person name="Cheng J.-F."/>
            <person name="Goodwin L."/>
            <person name="Pitluck S."/>
            <person name="Peters L."/>
            <person name="Teshima H."/>
            <person name="Detter J.C."/>
            <person name="Han C."/>
            <person name="Tapia R."/>
            <person name="Land M."/>
            <person name="Hauser L."/>
            <person name="Kyrpides N."/>
            <person name="Ivanova N."/>
            <person name="Pagani I."/>
            <person name="Kitzmiller T."/>
            <person name="Lynd L."/>
            <person name="Izquierdo J."/>
            <person name="Woyke T."/>
        </authorList>
    </citation>
    <scope>NUCLEOTIDE SEQUENCE [LARGE SCALE GENOMIC DNA]</scope>
    <source>
        <strain evidence="10">DSM 19732 / NBRC 101661 / EBR45</strain>
    </source>
</reference>
<organism evidence="9 10">
    <name type="scientific">Acetivibrio clariflavus (strain DSM 19732 / NBRC 101661 / EBR45)</name>
    <name type="common">Clostridium clariflavum</name>
    <dbReference type="NCBI Taxonomy" id="720554"/>
    <lineage>
        <taxon>Bacteria</taxon>
        <taxon>Bacillati</taxon>
        <taxon>Bacillota</taxon>
        <taxon>Clostridia</taxon>
        <taxon>Eubacteriales</taxon>
        <taxon>Oscillospiraceae</taxon>
        <taxon>Acetivibrio</taxon>
    </lineage>
</organism>
<dbReference type="GO" id="GO:0005737">
    <property type="term" value="C:cytoplasm"/>
    <property type="evidence" value="ECO:0007669"/>
    <property type="project" value="UniProtKB-SubCell"/>
</dbReference>
<dbReference type="Pfam" id="PF02601">
    <property type="entry name" value="Exonuc_VII_L"/>
    <property type="match status" value="1"/>
</dbReference>
<keyword evidence="1 5" id="KW-0963">Cytoplasm</keyword>
<dbReference type="EC" id="3.1.11.6" evidence="5"/>
<evidence type="ECO:0000256" key="3">
    <source>
        <dbReference type="ARBA" id="ARBA00022801"/>
    </source>
</evidence>
<dbReference type="EMBL" id="CP003065">
    <property type="protein sequence ID" value="AEV68660.1"/>
    <property type="molecule type" value="Genomic_DNA"/>
</dbReference>
<dbReference type="InterPro" id="IPR020579">
    <property type="entry name" value="Exonuc_VII_lsu_C"/>
</dbReference>
<evidence type="ECO:0000256" key="2">
    <source>
        <dbReference type="ARBA" id="ARBA00022722"/>
    </source>
</evidence>
<dbReference type="HAMAP" id="MF_00378">
    <property type="entry name" value="Exonuc_7_L"/>
    <property type="match status" value="1"/>
</dbReference>
<dbReference type="InterPro" id="IPR003753">
    <property type="entry name" value="Exonuc_VII_L"/>
</dbReference>
<protein>
    <recommendedName>
        <fullName evidence="5">Exodeoxyribonuclease 7 large subunit</fullName>
        <ecNumber evidence="5">3.1.11.6</ecNumber>
    </recommendedName>
    <alternativeName>
        <fullName evidence="5">Exodeoxyribonuclease VII large subunit</fullName>
        <shortName evidence="5">Exonuclease VII large subunit</shortName>
    </alternativeName>
</protein>
<dbReference type="STRING" id="720554.Clocl_2063"/>
<dbReference type="GO" id="GO:0008855">
    <property type="term" value="F:exodeoxyribonuclease VII activity"/>
    <property type="evidence" value="ECO:0007669"/>
    <property type="project" value="UniProtKB-UniRule"/>
</dbReference>
<comment type="subunit">
    <text evidence="5">Heterooligomer composed of large and small subunits.</text>
</comment>
<keyword evidence="2 5" id="KW-0540">Nuclease</keyword>
<sequence length="427" mass="48644">MIKTGSKNNNLNVIGEEMKETLTGIFDNVLTVTSVNRYIKEIISRDMILSNLWIRGEISNFKHHSSGHMYFTLKDENSVIRCVMFRTHNSHLKFMPENGMKVIVRGYVSLYERDGQYQLYAEEMINDGVGNLHIAFEQLKKKLAEEGLFDSRYKKPIPFMPGSIGVVTSSTGSVIRDIINILDRRFYNACIKIFPVRVQGQGAAEEISRAIYTLNRLNCVDVIIIARGGGSLEELWPFNEEIVARSIFNSKIPIISAVGHETDYTICDFVADLRAPTPSAAAEIVMPEKQQLINRVIELDIRLRNAILRNIKIKRQKLDELKNSAVFRQPYDRIYQERMKLDVLYKDLKKAFLVKQERARLKLQFLIGKLDALSPLTILARGYSIVKSADDQRIIKSVTDVAEGEQIKVNLADGNLECTVNKVKGRN</sequence>
<dbReference type="PANTHER" id="PTHR30008:SF0">
    <property type="entry name" value="EXODEOXYRIBONUCLEASE 7 LARGE SUBUNIT"/>
    <property type="match status" value="1"/>
</dbReference>
<dbReference type="KEGG" id="ccl:Clocl_2063"/>
<evidence type="ECO:0000256" key="5">
    <source>
        <dbReference type="HAMAP-Rule" id="MF_00378"/>
    </source>
</evidence>
<dbReference type="PANTHER" id="PTHR30008">
    <property type="entry name" value="EXODEOXYRIBONUCLEASE 7 LARGE SUBUNIT"/>
    <property type="match status" value="1"/>
</dbReference>
<dbReference type="AlphaFoldDB" id="G8LW56"/>
<name>G8LW56_ACECE</name>
<comment type="catalytic activity">
    <reaction evidence="5 6">
        <text>Exonucleolytic cleavage in either 5'- to 3'- or 3'- to 5'-direction to yield nucleoside 5'-phosphates.</text>
        <dbReference type="EC" id="3.1.11.6"/>
    </reaction>
</comment>
<keyword evidence="4 5" id="KW-0269">Exonuclease</keyword>
<reference evidence="9 10" key="2">
    <citation type="journal article" date="2012" name="Stand. Genomic Sci.">
        <title>Complete Genome Sequence of Clostridium clariflavum DSM 19732.</title>
        <authorList>
            <person name="Izquierdo J.A."/>
            <person name="Goodwin L."/>
            <person name="Davenport K.W."/>
            <person name="Teshima H."/>
            <person name="Bruce D."/>
            <person name="Detter C."/>
            <person name="Tapia R."/>
            <person name="Han S."/>
            <person name="Land M."/>
            <person name="Hauser L."/>
            <person name="Jeffries C.D."/>
            <person name="Han J."/>
            <person name="Pitluck S."/>
            <person name="Nolan M."/>
            <person name="Chen A."/>
            <person name="Huntemann M."/>
            <person name="Mavromatis K."/>
            <person name="Mikhailova N."/>
            <person name="Liolios K."/>
            <person name="Woyke T."/>
            <person name="Lynd L.R."/>
        </authorList>
    </citation>
    <scope>NUCLEOTIDE SEQUENCE [LARGE SCALE GENOMIC DNA]</scope>
    <source>
        <strain evidence="10">DSM 19732 / NBRC 101661 / EBR45</strain>
    </source>
</reference>
<gene>
    <name evidence="5" type="primary">xseA</name>
    <name evidence="9" type="ordered locus">Clocl_2063</name>
</gene>
<evidence type="ECO:0000259" key="8">
    <source>
        <dbReference type="Pfam" id="PF13742"/>
    </source>
</evidence>
<feature type="domain" description="Exonuclease VII large subunit C-terminal" evidence="7">
    <location>
        <begin position="148"/>
        <end position="364"/>
    </location>
</feature>
<evidence type="ECO:0000313" key="9">
    <source>
        <dbReference type="EMBL" id="AEV68660.1"/>
    </source>
</evidence>
<evidence type="ECO:0000259" key="7">
    <source>
        <dbReference type="Pfam" id="PF02601"/>
    </source>
</evidence>
<evidence type="ECO:0000256" key="1">
    <source>
        <dbReference type="ARBA" id="ARBA00022490"/>
    </source>
</evidence>
<comment type="function">
    <text evidence="5">Bidirectionally degrades single-stranded DNA into large acid-insoluble oligonucleotides, which are then degraded further into small acid-soluble oligonucleotides.</text>
</comment>
<keyword evidence="10" id="KW-1185">Reference proteome</keyword>
<proteinExistence type="inferred from homology"/>
<evidence type="ECO:0000256" key="6">
    <source>
        <dbReference type="RuleBase" id="RU004355"/>
    </source>
</evidence>